<dbReference type="eggNOG" id="ENOG502Z7PX">
    <property type="taxonomic scope" value="Bacteria"/>
</dbReference>
<reference evidence="2" key="1">
    <citation type="submission" date="2016-10" db="EMBL/GenBank/DDBJ databases">
        <authorList>
            <person name="Varghese N."/>
            <person name="Submissions S."/>
        </authorList>
    </citation>
    <scope>NUCLEOTIDE SEQUENCE [LARGE SCALE GENOMIC DNA]</scope>
    <source>
        <strain evidence="2">DSM 24729</strain>
    </source>
</reference>
<dbReference type="AlphaFoldDB" id="A0A1G7HJM7"/>
<name>A0A1G7HJM7_9FLAO</name>
<evidence type="ECO:0008006" key="3">
    <source>
        <dbReference type="Google" id="ProtNLM"/>
    </source>
</evidence>
<gene>
    <name evidence="1" type="ORF">SAMN04487992_10696</name>
</gene>
<evidence type="ECO:0000313" key="1">
    <source>
        <dbReference type="EMBL" id="SDF00199.1"/>
    </source>
</evidence>
<protein>
    <recommendedName>
        <fullName evidence="3">Right handed beta helix region</fullName>
    </recommendedName>
</protein>
<accession>A0A1G7HJM7</accession>
<proteinExistence type="predicted"/>
<sequence length="505" mass="55517">MKANQLKPLCFFILFAFVWLGSSCRKDFDYEDSTGNLSFSKDTIFLDTVFTNIGSSTYALKVYNTSAKDLQIPSITLENGIESFYRINVDGQAGTTFLNTPLLAKDSLYIFIETTVDISTTNQKEFLYLDAIRFDTGIHEQKIPLVTLVKDAIFLFPSDINQNTLKLGTTDNGEEIEVTGFELSDDQLNFNNEKAYVIYGYATVPKNKTLNIAAGTRVYFHENSGLYMQDSSNVIIQGQKSYDAIALENEVIFEGDRLEPAYANTSGQWGTVWFDENSVANKLNYLTIKNASIGLAVNGNTNTVTENLSLKNTQIYNSASVNLWVKGASISAENLVVANAGGSSVNLKGGSAISFIHSTIANYWTSGSRTGPALQITNDTDQKTTATFGNCIITGNSTTELLIANLDMNTDALGIQFTNSMVTINAENFTGNPWYDFQNEALYKNIILNEEAAFVDPIKNIFALTATSFALDKGDVMLATQAPLDINEVDRTTLPSLGAYQYIPE</sequence>
<dbReference type="Proteomes" id="UP000182114">
    <property type="component" value="Unassembled WGS sequence"/>
</dbReference>
<dbReference type="RefSeq" id="WP_074538456.1">
    <property type="nucleotide sequence ID" value="NZ_FNBD01000006.1"/>
</dbReference>
<dbReference type="SUPFAM" id="SSF51126">
    <property type="entry name" value="Pectin lyase-like"/>
    <property type="match status" value="1"/>
</dbReference>
<keyword evidence="2" id="KW-1185">Reference proteome</keyword>
<dbReference type="PROSITE" id="PS51257">
    <property type="entry name" value="PROKAR_LIPOPROTEIN"/>
    <property type="match status" value="1"/>
</dbReference>
<dbReference type="InterPro" id="IPR011050">
    <property type="entry name" value="Pectin_lyase_fold/virulence"/>
</dbReference>
<organism evidence="1 2">
    <name type="scientific">Cellulophaga baltica</name>
    <dbReference type="NCBI Taxonomy" id="76594"/>
    <lineage>
        <taxon>Bacteria</taxon>
        <taxon>Pseudomonadati</taxon>
        <taxon>Bacteroidota</taxon>
        <taxon>Flavobacteriia</taxon>
        <taxon>Flavobacteriales</taxon>
        <taxon>Flavobacteriaceae</taxon>
        <taxon>Cellulophaga</taxon>
    </lineage>
</organism>
<evidence type="ECO:0000313" key="2">
    <source>
        <dbReference type="Proteomes" id="UP000182114"/>
    </source>
</evidence>
<dbReference type="EMBL" id="FNBD01000006">
    <property type="protein sequence ID" value="SDF00199.1"/>
    <property type="molecule type" value="Genomic_DNA"/>
</dbReference>